<keyword evidence="4 5" id="KW-0472">Membrane</keyword>
<name>A0A7U3ZN68_RUNSL</name>
<protein>
    <recommendedName>
        <fullName evidence="6">O-antigen ligase-related domain-containing protein</fullName>
    </recommendedName>
</protein>
<evidence type="ECO:0000313" key="7">
    <source>
        <dbReference type="EMBL" id="AEI50310.1"/>
    </source>
</evidence>
<evidence type="ECO:0000256" key="5">
    <source>
        <dbReference type="SAM" id="Phobius"/>
    </source>
</evidence>
<dbReference type="GO" id="GO:0016020">
    <property type="term" value="C:membrane"/>
    <property type="evidence" value="ECO:0007669"/>
    <property type="project" value="UniProtKB-SubCell"/>
</dbReference>
<dbReference type="Proteomes" id="UP000000493">
    <property type="component" value="Chromosome"/>
</dbReference>
<feature type="domain" description="O-antigen ligase-related" evidence="6">
    <location>
        <begin position="223"/>
        <end position="355"/>
    </location>
</feature>
<dbReference type="AlphaFoldDB" id="A0A7U3ZN68"/>
<evidence type="ECO:0000256" key="3">
    <source>
        <dbReference type="ARBA" id="ARBA00022989"/>
    </source>
</evidence>
<feature type="transmembrane region" description="Helical" evidence="5">
    <location>
        <begin position="21"/>
        <end position="43"/>
    </location>
</feature>
<feature type="transmembrane region" description="Helical" evidence="5">
    <location>
        <begin position="375"/>
        <end position="395"/>
    </location>
</feature>
<keyword evidence="8" id="KW-1185">Reference proteome</keyword>
<evidence type="ECO:0000256" key="4">
    <source>
        <dbReference type="ARBA" id="ARBA00023136"/>
    </source>
</evidence>
<dbReference type="KEGG" id="rsi:Runsl_3957"/>
<dbReference type="PANTHER" id="PTHR37422">
    <property type="entry name" value="TEICHURONIC ACID BIOSYNTHESIS PROTEIN TUAE"/>
    <property type="match status" value="1"/>
</dbReference>
<feature type="transmembrane region" description="Helical" evidence="5">
    <location>
        <begin position="87"/>
        <end position="103"/>
    </location>
</feature>
<feature type="transmembrane region" description="Helical" evidence="5">
    <location>
        <begin position="55"/>
        <end position="75"/>
    </location>
</feature>
<gene>
    <name evidence="7" type="ordered locus">Runsl_3957</name>
</gene>
<keyword evidence="3 5" id="KW-1133">Transmembrane helix</keyword>
<dbReference type="InterPro" id="IPR051533">
    <property type="entry name" value="WaaL-like"/>
</dbReference>
<keyword evidence="2 5" id="KW-0812">Transmembrane</keyword>
<dbReference type="RefSeq" id="WP_013929613.1">
    <property type="nucleotide sequence ID" value="NC_015703.1"/>
</dbReference>
<dbReference type="PANTHER" id="PTHR37422:SF17">
    <property type="entry name" value="O-ANTIGEN LIGASE"/>
    <property type="match status" value="1"/>
</dbReference>
<feature type="transmembrane region" description="Helical" evidence="5">
    <location>
        <begin position="340"/>
        <end position="363"/>
    </location>
</feature>
<proteinExistence type="predicted"/>
<evidence type="ECO:0000313" key="8">
    <source>
        <dbReference type="Proteomes" id="UP000000493"/>
    </source>
</evidence>
<feature type="transmembrane region" description="Helical" evidence="5">
    <location>
        <begin position="236"/>
        <end position="253"/>
    </location>
</feature>
<feature type="transmembrane region" description="Helical" evidence="5">
    <location>
        <begin position="211"/>
        <end position="230"/>
    </location>
</feature>
<evidence type="ECO:0000259" key="6">
    <source>
        <dbReference type="Pfam" id="PF04932"/>
    </source>
</evidence>
<dbReference type="Pfam" id="PF04932">
    <property type="entry name" value="Wzy_C"/>
    <property type="match status" value="1"/>
</dbReference>
<reference evidence="7 8" key="2">
    <citation type="journal article" date="2012" name="Stand. Genomic Sci.">
        <title>Complete genome sequence of the aquatic bacterium Runella slithyformis type strain (LSU 4(T)).</title>
        <authorList>
            <person name="Copeland A."/>
            <person name="Zhang X."/>
            <person name="Misra M."/>
            <person name="Lapidus A."/>
            <person name="Nolan M."/>
            <person name="Lucas S."/>
            <person name="Deshpande S."/>
            <person name="Cheng J.F."/>
            <person name="Tapia R."/>
            <person name="Goodwin L.A."/>
            <person name="Pitluck S."/>
            <person name="Liolios K."/>
            <person name="Pagani I."/>
            <person name="Ivanova N."/>
            <person name="Mikhailova N."/>
            <person name="Pati A."/>
            <person name="Chen A."/>
            <person name="Palaniappan K."/>
            <person name="Land M."/>
            <person name="Hauser L."/>
            <person name="Pan C."/>
            <person name="Jeffries C.D."/>
            <person name="Detter J.C."/>
            <person name="Brambilla E.M."/>
            <person name="Rohde M."/>
            <person name="Djao O.D."/>
            <person name="Goker M."/>
            <person name="Sikorski J."/>
            <person name="Tindall B.J."/>
            <person name="Woyke T."/>
            <person name="Bristow J."/>
            <person name="Eisen J.A."/>
            <person name="Markowitz V."/>
            <person name="Hugenholtz P."/>
            <person name="Kyrpides N.C."/>
            <person name="Klenk H.P."/>
            <person name="Mavromatis K."/>
        </authorList>
    </citation>
    <scope>NUCLEOTIDE SEQUENCE [LARGE SCALE GENOMIC DNA]</scope>
    <source>
        <strain evidence="8">ATCC 29530 / DSM 19594 / LMG 11500 / NCIMB 11436 / LSU 4</strain>
    </source>
</reference>
<feature type="transmembrane region" description="Helical" evidence="5">
    <location>
        <begin position="260"/>
        <end position="280"/>
    </location>
</feature>
<evidence type="ECO:0000256" key="1">
    <source>
        <dbReference type="ARBA" id="ARBA00004141"/>
    </source>
</evidence>
<dbReference type="EMBL" id="CP002859">
    <property type="protein sequence ID" value="AEI50310.1"/>
    <property type="molecule type" value="Genomic_DNA"/>
</dbReference>
<feature type="transmembrane region" description="Helical" evidence="5">
    <location>
        <begin position="187"/>
        <end position="204"/>
    </location>
</feature>
<evidence type="ECO:0000256" key="2">
    <source>
        <dbReference type="ARBA" id="ARBA00022692"/>
    </source>
</evidence>
<accession>A0A7U3ZN68</accession>
<sequence>MHLEPQHSSINFKLRIGETSYNNAVTTLFCWGFLGYPLSSFISDALKIESNEISIIARVIFIIIAFTTALIGYLIKRPIPKISHQWLLAYLFFWILYLARVLYECIYRSDLLGRPVSEYILFAFFNSFIGSLCFLNIPTKLSTYYKIQCYFFSGLLILNLLSIANTIRNPSELIFRGNANTKLNTITYAILATGLISQSLYRMVINPPTKIWNIFIPVLALPIGMINLLLSGSRGPILSLGLGLLWVIIFVSKKQNSVKLLVILGILSIISVLISQLVFFEDYVEYLKIRLFADEDSNSFEGTNIERITFYSEAWQHFLNNPITGDALEVRLFKQYAHNIFLEALMSIGIIGGFLSLYLVIRINYFYIKIFKKPYFFWLVLLFTQQMLLVLFNGSIGFSSEFWYCATFAFSTFSCYQFRSNSNRISV</sequence>
<dbReference type="InterPro" id="IPR007016">
    <property type="entry name" value="O-antigen_ligase-rel_domated"/>
</dbReference>
<comment type="subcellular location">
    <subcellularLocation>
        <location evidence="1">Membrane</location>
        <topology evidence="1">Multi-pass membrane protein</topology>
    </subcellularLocation>
</comment>
<feature type="transmembrane region" description="Helical" evidence="5">
    <location>
        <begin position="119"/>
        <end position="137"/>
    </location>
</feature>
<feature type="transmembrane region" description="Helical" evidence="5">
    <location>
        <begin position="149"/>
        <end position="167"/>
    </location>
</feature>
<reference evidence="8" key="1">
    <citation type="submission" date="2011-06" db="EMBL/GenBank/DDBJ databases">
        <title>The complete genome of chromosome of Runella slithyformis DSM 19594.</title>
        <authorList>
            <consortium name="US DOE Joint Genome Institute (JGI-PGF)"/>
            <person name="Lucas S."/>
            <person name="Han J."/>
            <person name="Lapidus A."/>
            <person name="Bruce D."/>
            <person name="Goodwin L."/>
            <person name="Pitluck S."/>
            <person name="Peters L."/>
            <person name="Kyrpides N."/>
            <person name="Mavromatis K."/>
            <person name="Ivanova N."/>
            <person name="Ovchinnikova G."/>
            <person name="Zhang X."/>
            <person name="Misra M."/>
            <person name="Detter J.C."/>
            <person name="Tapia R."/>
            <person name="Han C."/>
            <person name="Land M."/>
            <person name="Hauser L."/>
            <person name="Markowitz V."/>
            <person name="Cheng J.-F."/>
            <person name="Hugenholtz P."/>
            <person name="Woyke T."/>
            <person name="Wu D."/>
            <person name="Tindall B."/>
            <person name="Faehrich R."/>
            <person name="Brambilla E."/>
            <person name="Klenk H.-P."/>
            <person name="Eisen J.A."/>
        </authorList>
    </citation>
    <scope>NUCLEOTIDE SEQUENCE [LARGE SCALE GENOMIC DNA]</scope>
    <source>
        <strain evidence="8">ATCC 29530 / DSM 19594 / LMG 11500 / NCIMB 11436 / LSU 4</strain>
    </source>
</reference>
<organism evidence="7 8">
    <name type="scientific">Runella slithyformis (strain ATCC 29530 / DSM 19594 / LMG 11500 / NCIMB 11436 / LSU 4)</name>
    <dbReference type="NCBI Taxonomy" id="761193"/>
    <lineage>
        <taxon>Bacteria</taxon>
        <taxon>Pseudomonadati</taxon>
        <taxon>Bacteroidota</taxon>
        <taxon>Cytophagia</taxon>
        <taxon>Cytophagales</taxon>
        <taxon>Spirosomataceae</taxon>
        <taxon>Runella</taxon>
    </lineage>
</organism>